<dbReference type="EMBL" id="JXTC01000101">
    <property type="protein sequence ID" value="PON88833.1"/>
    <property type="molecule type" value="Genomic_DNA"/>
</dbReference>
<protein>
    <submittedName>
        <fullName evidence="1">Uncharacterized protein</fullName>
    </submittedName>
</protein>
<name>A0A2P5ETG2_TREOI</name>
<evidence type="ECO:0000313" key="1">
    <source>
        <dbReference type="EMBL" id="PON88833.1"/>
    </source>
</evidence>
<keyword evidence="2" id="KW-1185">Reference proteome</keyword>
<organism evidence="1 2">
    <name type="scientific">Trema orientale</name>
    <name type="common">Charcoal tree</name>
    <name type="synonym">Celtis orientalis</name>
    <dbReference type="NCBI Taxonomy" id="63057"/>
    <lineage>
        <taxon>Eukaryota</taxon>
        <taxon>Viridiplantae</taxon>
        <taxon>Streptophyta</taxon>
        <taxon>Embryophyta</taxon>
        <taxon>Tracheophyta</taxon>
        <taxon>Spermatophyta</taxon>
        <taxon>Magnoliopsida</taxon>
        <taxon>eudicotyledons</taxon>
        <taxon>Gunneridae</taxon>
        <taxon>Pentapetalae</taxon>
        <taxon>rosids</taxon>
        <taxon>fabids</taxon>
        <taxon>Rosales</taxon>
        <taxon>Cannabaceae</taxon>
        <taxon>Trema</taxon>
    </lineage>
</organism>
<sequence length="119" mass="13200">MRRDPWHYSSLATDLFAGIVYPSLEARDDYQEVFSGIEEHSQGEIVYLRESFLRALQCILGILGFSLGPSVCPRVSEFTLDLTAHLRVSDLELLKLPLTVYIKGSLDVGSQFGASSTST</sequence>
<gene>
    <name evidence="1" type="ORF">TorRG33x02_153480</name>
</gene>
<proteinExistence type="predicted"/>
<dbReference type="Proteomes" id="UP000237000">
    <property type="component" value="Unassembled WGS sequence"/>
</dbReference>
<reference evidence="2" key="1">
    <citation type="submission" date="2016-06" db="EMBL/GenBank/DDBJ databases">
        <title>Parallel loss of symbiosis genes in relatives of nitrogen-fixing non-legume Parasponia.</title>
        <authorList>
            <person name="Van Velzen R."/>
            <person name="Holmer R."/>
            <person name="Bu F."/>
            <person name="Rutten L."/>
            <person name="Van Zeijl A."/>
            <person name="Liu W."/>
            <person name="Santuari L."/>
            <person name="Cao Q."/>
            <person name="Sharma T."/>
            <person name="Shen D."/>
            <person name="Roswanjaya Y."/>
            <person name="Wardhani T."/>
            <person name="Kalhor M.S."/>
            <person name="Jansen J."/>
            <person name="Van den Hoogen J."/>
            <person name="Gungor B."/>
            <person name="Hartog M."/>
            <person name="Hontelez J."/>
            <person name="Verver J."/>
            <person name="Yang W.-C."/>
            <person name="Schijlen E."/>
            <person name="Repin R."/>
            <person name="Schilthuizen M."/>
            <person name="Schranz E."/>
            <person name="Heidstra R."/>
            <person name="Miyata K."/>
            <person name="Fedorova E."/>
            <person name="Kohlen W."/>
            <person name="Bisseling T."/>
            <person name="Smit S."/>
            <person name="Geurts R."/>
        </authorList>
    </citation>
    <scope>NUCLEOTIDE SEQUENCE [LARGE SCALE GENOMIC DNA]</scope>
    <source>
        <strain evidence="2">cv. RG33-2</strain>
    </source>
</reference>
<evidence type="ECO:0000313" key="2">
    <source>
        <dbReference type="Proteomes" id="UP000237000"/>
    </source>
</evidence>
<dbReference type="AlphaFoldDB" id="A0A2P5ETG2"/>
<dbReference type="InParanoid" id="A0A2P5ETG2"/>
<accession>A0A2P5ETG2</accession>
<comment type="caution">
    <text evidence="1">The sequence shown here is derived from an EMBL/GenBank/DDBJ whole genome shotgun (WGS) entry which is preliminary data.</text>
</comment>